<feature type="chain" id="PRO_5037263373" description="V-type proton ATPase subunit S1" evidence="7">
    <location>
        <begin position="21"/>
        <end position="459"/>
    </location>
</feature>
<dbReference type="OrthoDB" id="9985059at2759"/>
<evidence type="ECO:0000313" key="10">
    <source>
        <dbReference type="EnsemblMetazoa" id="XP_038061345.1"/>
    </source>
</evidence>
<sequence>MEGTLKFVLHILAIFSPVLCFGEQPVPLIAWSNTRSFANKPRISAGKLVTREELGTNYMSSILQTQPQNIFLFVFDELSIDDITKYSNAYSADGQGGALSNLKKAMTESLSNLVLPSVEPGDLESDLSSKVTGAVIDLKDPTLEGVTLDPTKTNLVVTRFSVSSGDSKEKAFNEADKLIASMIRGQKTHYTAILTANHKSVLKPQSDDRLTVGRHLLQAPAAEPFFGSYIGKDPDCSIYMTANAFTLTVGPKSSKPKPVTLPTTGWLFSNSSCDIEEIKGKQYLVVKFEMELKTNPQGLNDFKMSLVFNSTVSTVAASHSYFWSVTSASFVEFAVDDGQLIRYDVQTGITDTPQDFSFHCTDSVFTLTQADKGTASAQLAITELQVQPTGVKTVKDVPQFGTANDCVGFFTEGIWMGLFTGLILLLILSFGVGMISNLRVMDKFDDPKGKTITVNVAAE</sequence>
<dbReference type="GO" id="GO:0033176">
    <property type="term" value="C:proton-transporting V-type ATPase complex"/>
    <property type="evidence" value="ECO:0007669"/>
    <property type="project" value="TreeGrafter"/>
</dbReference>
<reference evidence="10" key="1">
    <citation type="submission" date="2022-11" db="UniProtKB">
        <authorList>
            <consortium name="EnsemblMetazoa"/>
        </authorList>
    </citation>
    <scope>IDENTIFICATION</scope>
</reference>
<evidence type="ECO:0000256" key="1">
    <source>
        <dbReference type="ARBA" id="ARBA00004167"/>
    </source>
</evidence>
<dbReference type="GO" id="GO:0030641">
    <property type="term" value="P:regulation of cellular pH"/>
    <property type="evidence" value="ECO:0007669"/>
    <property type="project" value="TreeGrafter"/>
</dbReference>
<evidence type="ECO:0000256" key="4">
    <source>
        <dbReference type="ARBA" id="ARBA00022989"/>
    </source>
</evidence>
<dbReference type="Pfam" id="PF20520">
    <property type="entry name" value="Ac45-VOA1_TM"/>
    <property type="match status" value="1"/>
</dbReference>
<dbReference type="PANTHER" id="PTHR12471">
    <property type="entry name" value="VACUOLAR ATP SYNTHASE SUBUNIT S1"/>
    <property type="match status" value="1"/>
</dbReference>
<evidence type="ECO:0000259" key="8">
    <source>
        <dbReference type="Pfam" id="PF05827"/>
    </source>
</evidence>
<keyword evidence="7" id="KW-0732">Signal</keyword>
<dbReference type="GO" id="GO:0001671">
    <property type="term" value="F:ATPase activator activity"/>
    <property type="evidence" value="ECO:0007669"/>
    <property type="project" value="TreeGrafter"/>
</dbReference>
<organism evidence="10 11">
    <name type="scientific">Patiria miniata</name>
    <name type="common">Bat star</name>
    <name type="synonym">Asterina miniata</name>
    <dbReference type="NCBI Taxonomy" id="46514"/>
    <lineage>
        <taxon>Eukaryota</taxon>
        <taxon>Metazoa</taxon>
        <taxon>Echinodermata</taxon>
        <taxon>Eleutherozoa</taxon>
        <taxon>Asterozoa</taxon>
        <taxon>Asteroidea</taxon>
        <taxon>Valvatacea</taxon>
        <taxon>Valvatida</taxon>
        <taxon>Asterinidae</taxon>
        <taxon>Patiria</taxon>
    </lineage>
</organism>
<keyword evidence="11" id="KW-1185">Reference proteome</keyword>
<dbReference type="GeneID" id="119732051"/>
<evidence type="ECO:0000256" key="2">
    <source>
        <dbReference type="ARBA" id="ARBA00009037"/>
    </source>
</evidence>
<dbReference type="OMA" id="MSQRFYP"/>
<keyword evidence="3 6" id="KW-0812">Transmembrane</keyword>
<dbReference type="InterPro" id="IPR046755">
    <property type="entry name" value="VAS1_LD"/>
</dbReference>
<dbReference type="RefSeq" id="XP_038061345.1">
    <property type="nucleotide sequence ID" value="XM_038205417.1"/>
</dbReference>
<dbReference type="InterPro" id="IPR008388">
    <property type="entry name" value="Ac45_acc_su"/>
</dbReference>
<evidence type="ECO:0000313" key="11">
    <source>
        <dbReference type="Proteomes" id="UP000887568"/>
    </source>
</evidence>
<protein>
    <recommendedName>
        <fullName evidence="12">V-type proton ATPase subunit S1</fullName>
    </recommendedName>
</protein>
<evidence type="ECO:0000256" key="6">
    <source>
        <dbReference type="SAM" id="Phobius"/>
    </source>
</evidence>
<feature type="signal peptide" evidence="7">
    <location>
        <begin position="1"/>
        <end position="20"/>
    </location>
</feature>
<accession>A0A914ABR0</accession>
<evidence type="ECO:0008006" key="12">
    <source>
        <dbReference type="Google" id="ProtNLM"/>
    </source>
</evidence>
<comment type="similarity">
    <text evidence="2">Belongs to the vacuolar ATPase subunit S1 family.</text>
</comment>
<feature type="domain" description="V-type proton ATPase subunit S1/VOA1 transmembrane" evidence="9">
    <location>
        <begin position="408"/>
        <end position="446"/>
    </location>
</feature>
<comment type="subcellular location">
    <subcellularLocation>
        <location evidence="1">Membrane</location>
        <topology evidence="1">Single-pass membrane protein</topology>
    </subcellularLocation>
</comment>
<name>A0A914ABR0_PATMI</name>
<evidence type="ECO:0000256" key="7">
    <source>
        <dbReference type="SAM" id="SignalP"/>
    </source>
</evidence>
<dbReference type="Proteomes" id="UP000887568">
    <property type="component" value="Unplaced"/>
</dbReference>
<dbReference type="Pfam" id="PF05827">
    <property type="entry name" value="VAS1_LD"/>
    <property type="match status" value="1"/>
</dbReference>
<dbReference type="AlphaFoldDB" id="A0A914ABR0"/>
<dbReference type="InterPro" id="IPR046756">
    <property type="entry name" value="VAS1/VOA1_TM"/>
</dbReference>
<feature type="domain" description="V-type proton ATPase subunit S1 luminal" evidence="8">
    <location>
        <begin position="284"/>
        <end position="388"/>
    </location>
</feature>
<dbReference type="PANTHER" id="PTHR12471:SF7">
    <property type="entry name" value="V-TYPE PROTON ATPASE SUBUNIT S1"/>
    <property type="match status" value="1"/>
</dbReference>
<feature type="transmembrane region" description="Helical" evidence="6">
    <location>
        <begin position="414"/>
        <end position="435"/>
    </location>
</feature>
<proteinExistence type="inferred from homology"/>
<evidence type="ECO:0000256" key="5">
    <source>
        <dbReference type="ARBA" id="ARBA00023136"/>
    </source>
</evidence>
<evidence type="ECO:0000259" key="9">
    <source>
        <dbReference type="Pfam" id="PF20520"/>
    </source>
</evidence>
<dbReference type="EnsemblMetazoa" id="XM_038205417.1">
    <property type="protein sequence ID" value="XP_038061345.1"/>
    <property type="gene ID" value="LOC119732051"/>
</dbReference>
<evidence type="ECO:0000256" key="3">
    <source>
        <dbReference type="ARBA" id="ARBA00022692"/>
    </source>
</evidence>
<keyword evidence="5 6" id="KW-0472">Membrane</keyword>
<keyword evidence="4 6" id="KW-1133">Transmembrane helix</keyword>